<comment type="caution">
    <text evidence="7">The sequence shown here is derived from an EMBL/GenBank/DDBJ whole genome shotgun (WGS) entry which is preliminary data.</text>
</comment>
<evidence type="ECO:0000256" key="2">
    <source>
        <dbReference type="ARBA" id="ARBA00023015"/>
    </source>
</evidence>
<dbReference type="PANTHER" id="PTHR30055:SF151">
    <property type="entry name" value="TRANSCRIPTIONAL REGULATORY PROTEIN"/>
    <property type="match status" value="1"/>
</dbReference>
<evidence type="ECO:0000256" key="4">
    <source>
        <dbReference type="ARBA" id="ARBA00023163"/>
    </source>
</evidence>
<keyword evidence="2" id="KW-0805">Transcription regulation</keyword>
<evidence type="ECO:0000256" key="5">
    <source>
        <dbReference type="PROSITE-ProRule" id="PRU00335"/>
    </source>
</evidence>
<accession>A0ABP8QGN0</accession>
<organism evidence="7 8">
    <name type="scientific">Actinoallomurus oryzae</name>
    <dbReference type="NCBI Taxonomy" id="502180"/>
    <lineage>
        <taxon>Bacteria</taxon>
        <taxon>Bacillati</taxon>
        <taxon>Actinomycetota</taxon>
        <taxon>Actinomycetes</taxon>
        <taxon>Streptosporangiales</taxon>
        <taxon>Thermomonosporaceae</taxon>
        <taxon>Actinoallomurus</taxon>
    </lineage>
</organism>
<keyword evidence="4" id="KW-0804">Transcription</keyword>
<proteinExistence type="predicted"/>
<feature type="DNA-binding region" description="H-T-H motif" evidence="5">
    <location>
        <begin position="42"/>
        <end position="61"/>
    </location>
</feature>
<dbReference type="InterPro" id="IPR003012">
    <property type="entry name" value="Tet_transcr_reg_TetR"/>
</dbReference>
<dbReference type="Pfam" id="PF00440">
    <property type="entry name" value="TetR_N"/>
    <property type="match status" value="1"/>
</dbReference>
<gene>
    <name evidence="7" type="ORF">GCM10023191_053430</name>
</gene>
<dbReference type="Proteomes" id="UP001500503">
    <property type="component" value="Unassembled WGS sequence"/>
</dbReference>
<dbReference type="SUPFAM" id="SSF46689">
    <property type="entry name" value="Homeodomain-like"/>
    <property type="match status" value="1"/>
</dbReference>
<evidence type="ECO:0000259" key="6">
    <source>
        <dbReference type="PROSITE" id="PS50977"/>
    </source>
</evidence>
<dbReference type="InterPro" id="IPR050109">
    <property type="entry name" value="HTH-type_TetR-like_transc_reg"/>
</dbReference>
<keyword evidence="3 5" id="KW-0238">DNA-binding</keyword>
<dbReference type="InterPro" id="IPR036271">
    <property type="entry name" value="Tet_transcr_reg_TetR-rel_C_sf"/>
</dbReference>
<dbReference type="PANTHER" id="PTHR30055">
    <property type="entry name" value="HTH-TYPE TRANSCRIPTIONAL REGULATOR RUTR"/>
    <property type="match status" value="1"/>
</dbReference>
<feature type="domain" description="HTH tetR-type" evidence="6">
    <location>
        <begin position="19"/>
        <end position="79"/>
    </location>
</feature>
<sequence length="219" mass="23791">MTRKGRTGGTAPSRRDRAPLTRDSIVAAALALIDADGLAKFSMRRLGAALGVDPMAVYRHVEDQEALFDAVAEAIFDELQVATLPWEGTWREVSQEYCRRLRDALLRHPNAVTVFATRPIRSRTSIDAGVKMIDKLREAGFPPGRGLQIVRCLREYTLGHALSVAVLRLGAADRSRKPRAGDPGYNVLAEAADATEADDHFELGLAAMVNGFPPEEAAG</sequence>
<dbReference type="PROSITE" id="PS50977">
    <property type="entry name" value="HTH_TETR_2"/>
    <property type="match status" value="1"/>
</dbReference>
<dbReference type="EMBL" id="BAABHF010000026">
    <property type="protein sequence ID" value="GAA4502192.1"/>
    <property type="molecule type" value="Genomic_DNA"/>
</dbReference>
<dbReference type="RefSeq" id="WP_345468601.1">
    <property type="nucleotide sequence ID" value="NZ_BAABHF010000026.1"/>
</dbReference>
<evidence type="ECO:0000313" key="7">
    <source>
        <dbReference type="EMBL" id="GAA4502192.1"/>
    </source>
</evidence>
<evidence type="ECO:0000313" key="8">
    <source>
        <dbReference type="Proteomes" id="UP001500503"/>
    </source>
</evidence>
<keyword evidence="1" id="KW-0678">Repressor</keyword>
<name>A0ABP8QGN0_9ACTN</name>
<keyword evidence="8" id="KW-1185">Reference proteome</keyword>
<protein>
    <submittedName>
        <fullName evidence="7">TetR/AcrR family transcriptional regulator C-terminal domain-containing protein</fullName>
    </submittedName>
</protein>
<dbReference type="InterPro" id="IPR004111">
    <property type="entry name" value="Repressor_TetR_C"/>
</dbReference>
<dbReference type="PRINTS" id="PR00400">
    <property type="entry name" value="TETREPRESSOR"/>
</dbReference>
<evidence type="ECO:0000256" key="3">
    <source>
        <dbReference type="ARBA" id="ARBA00023125"/>
    </source>
</evidence>
<dbReference type="Gene3D" id="1.10.357.10">
    <property type="entry name" value="Tetracycline Repressor, domain 2"/>
    <property type="match status" value="1"/>
</dbReference>
<dbReference type="SUPFAM" id="SSF48498">
    <property type="entry name" value="Tetracyclin repressor-like, C-terminal domain"/>
    <property type="match status" value="1"/>
</dbReference>
<reference evidence="8" key="1">
    <citation type="journal article" date="2019" name="Int. J. Syst. Evol. Microbiol.">
        <title>The Global Catalogue of Microorganisms (GCM) 10K type strain sequencing project: providing services to taxonomists for standard genome sequencing and annotation.</title>
        <authorList>
            <consortium name="The Broad Institute Genomics Platform"/>
            <consortium name="The Broad Institute Genome Sequencing Center for Infectious Disease"/>
            <person name="Wu L."/>
            <person name="Ma J."/>
        </authorList>
    </citation>
    <scope>NUCLEOTIDE SEQUENCE [LARGE SCALE GENOMIC DNA]</scope>
    <source>
        <strain evidence="8">JCM 17933</strain>
    </source>
</reference>
<evidence type="ECO:0000256" key="1">
    <source>
        <dbReference type="ARBA" id="ARBA00022491"/>
    </source>
</evidence>
<dbReference type="InterPro" id="IPR001647">
    <property type="entry name" value="HTH_TetR"/>
</dbReference>
<dbReference type="Pfam" id="PF02909">
    <property type="entry name" value="TetR_C_1"/>
    <property type="match status" value="1"/>
</dbReference>
<dbReference type="InterPro" id="IPR009057">
    <property type="entry name" value="Homeodomain-like_sf"/>
</dbReference>